<dbReference type="CDD" id="cd03220">
    <property type="entry name" value="ABC_KpsT_Wzt"/>
    <property type="match status" value="1"/>
</dbReference>
<dbReference type="Pfam" id="PF00005">
    <property type="entry name" value="ABC_tran"/>
    <property type="match status" value="1"/>
</dbReference>
<dbReference type="Gene3D" id="3.40.50.300">
    <property type="entry name" value="P-loop containing nucleotide triphosphate hydrolases"/>
    <property type="match status" value="1"/>
</dbReference>
<dbReference type="PROSITE" id="PS50893">
    <property type="entry name" value="ABC_TRANSPORTER_2"/>
    <property type="match status" value="1"/>
</dbReference>
<protein>
    <submittedName>
        <fullName evidence="7">ABC transporter ATP-binding protein</fullName>
    </submittedName>
</protein>
<dbReference type="Proteomes" id="UP000265845">
    <property type="component" value="Unassembled WGS sequence"/>
</dbReference>
<dbReference type="InterPro" id="IPR050683">
    <property type="entry name" value="Bact_Polysacc_Export_ATP-bd"/>
</dbReference>
<organism evidence="7 8">
    <name type="scientific">Henriciella algicola</name>
    <dbReference type="NCBI Taxonomy" id="1608422"/>
    <lineage>
        <taxon>Bacteria</taxon>
        <taxon>Pseudomonadati</taxon>
        <taxon>Pseudomonadota</taxon>
        <taxon>Alphaproteobacteria</taxon>
        <taxon>Hyphomonadales</taxon>
        <taxon>Hyphomonadaceae</taxon>
        <taxon>Henriciella</taxon>
    </lineage>
</organism>
<reference evidence="7 8" key="1">
    <citation type="submission" date="2018-08" db="EMBL/GenBank/DDBJ databases">
        <title>Henriciella mobilis sp. nov., isolated from seawater.</title>
        <authorList>
            <person name="Cheng H."/>
            <person name="Wu Y.-H."/>
            <person name="Xu X.-W."/>
            <person name="Guo L.-L."/>
        </authorList>
    </citation>
    <scope>NUCLEOTIDE SEQUENCE [LARGE SCALE GENOMIC DNA]</scope>
    <source>
        <strain evidence="7 8">CCUG67844</strain>
    </source>
</reference>
<feature type="region of interest" description="Disordered" evidence="5">
    <location>
        <begin position="263"/>
        <end position="290"/>
    </location>
</feature>
<sequence length="450" mass="49769">MMPDTLPQTAPEAAADKDERQLVMDVRGLSKRYRMTSAVTRTDKDGNTHKEQYYQALKDVSFKVWSGDRVGIMGHNGAGKSTLLKILSRVLNPSDGEAFIYGRATSLLEVGTGFNPKMSGRQNVYLNAALHGLTRKEIDQRMDEIVAFSEIGRFIEEPVETYSTGMRARLGFSVAAHLDPDILMLDEVLSVGDAAFQKKCLQRMDEITGHDRTLLFVSHSTGAIRRFCDRCIWIDHGEVVMDDDVMTVTEAYEAQMMNVAATYQAPEKSEPAKDEKKSSGKSGKPDTASVLEAEVDGPVAELVTARVLDDAGQIARSVKIDTPCAIEIAFDVLQADMRVEPALHVKNEIGDLMFVVAFTDGDYPGAINKPGRYKSRARIPANLLNEGLHYVSVVMVTADPLTRHQSVDNAVSFSVYEPQGDDLARARGRYSRNFPGGLRPRLDWSTERES</sequence>
<dbReference type="GO" id="GO:0005524">
    <property type="term" value="F:ATP binding"/>
    <property type="evidence" value="ECO:0007669"/>
    <property type="project" value="UniProtKB-KW"/>
</dbReference>
<dbReference type="SUPFAM" id="SSF52540">
    <property type="entry name" value="P-loop containing nucleoside triphosphate hydrolases"/>
    <property type="match status" value="1"/>
</dbReference>
<dbReference type="InterPro" id="IPR003593">
    <property type="entry name" value="AAA+_ATPase"/>
</dbReference>
<evidence type="ECO:0000313" key="8">
    <source>
        <dbReference type="Proteomes" id="UP000265845"/>
    </source>
</evidence>
<accession>A0A399RPB9</accession>
<evidence type="ECO:0000256" key="2">
    <source>
        <dbReference type="ARBA" id="ARBA00022448"/>
    </source>
</evidence>
<keyword evidence="2" id="KW-0813">Transport</keyword>
<dbReference type="SMART" id="SM00382">
    <property type="entry name" value="AAA"/>
    <property type="match status" value="1"/>
</dbReference>
<evidence type="ECO:0000256" key="1">
    <source>
        <dbReference type="ARBA" id="ARBA00005417"/>
    </source>
</evidence>
<keyword evidence="8" id="KW-1185">Reference proteome</keyword>
<evidence type="ECO:0000313" key="7">
    <source>
        <dbReference type="EMBL" id="RIJ32163.1"/>
    </source>
</evidence>
<dbReference type="GO" id="GO:0016020">
    <property type="term" value="C:membrane"/>
    <property type="evidence" value="ECO:0007669"/>
    <property type="project" value="InterPro"/>
</dbReference>
<dbReference type="CDD" id="cd10147">
    <property type="entry name" value="Wzt_C-like"/>
    <property type="match status" value="1"/>
</dbReference>
<dbReference type="InterPro" id="IPR015860">
    <property type="entry name" value="ABC_transpr_TagH-like"/>
</dbReference>
<dbReference type="InterPro" id="IPR027417">
    <property type="entry name" value="P-loop_NTPase"/>
</dbReference>
<dbReference type="GO" id="GO:0016887">
    <property type="term" value="F:ATP hydrolysis activity"/>
    <property type="evidence" value="ECO:0007669"/>
    <property type="project" value="InterPro"/>
</dbReference>
<keyword evidence="3" id="KW-0547">Nucleotide-binding</keyword>
<dbReference type="InterPro" id="IPR029439">
    <property type="entry name" value="Wzt_C"/>
</dbReference>
<dbReference type="GO" id="GO:0140359">
    <property type="term" value="F:ABC-type transporter activity"/>
    <property type="evidence" value="ECO:0007669"/>
    <property type="project" value="InterPro"/>
</dbReference>
<dbReference type="EMBL" id="QWGA01000003">
    <property type="protein sequence ID" value="RIJ32163.1"/>
    <property type="molecule type" value="Genomic_DNA"/>
</dbReference>
<evidence type="ECO:0000256" key="4">
    <source>
        <dbReference type="ARBA" id="ARBA00022840"/>
    </source>
</evidence>
<comment type="caution">
    <text evidence="7">The sequence shown here is derived from an EMBL/GenBank/DDBJ whole genome shotgun (WGS) entry which is preliminary data.</text>
</comment>
<keyword evidence="4 7" id="KW-0067">ATP-binding</keyword>
<evidence type="ECO:0000259" key="6">
    <source>
        <dbReference type="PROSITE" id="PS50893"/>
    </source>
</evidence>
<dbReference type="PANTHER" id="PTHR46743:SF2">
    <property type="entry name" value="TEICHOIC ACIDS EXPORT ATP-BINDING PROTEIN TAGH"/>
    <property type="match status" value="1"/>
</dbReference>
<name>A0A399RPB9_9PROT</name>
<evidence type="ECO:0000256" key="3">
    <source>
        <dbReference type="ARBA" id="ARBA00022741"/>
    </source>
</evidence>
<dbReference type="OrthoDB" id="9778870at2"/>
<dbReference type="InterPro" id="IPR003439">
    <property type="entry name" value="ABC_transporter-like_ATP-bd"/>
</dbReference>
<feature type="compositionally biased region" description="Basic and acidic residues" evidence="5">
    <location>
        <begin position="267"/>
        <end position="278"/>
    </location>
</feature>
<proteinExistence type="inferred from homology"/>
<evidence type="ECO:0000256" key="5">
    <source>
        <dbReference type="SAM" id="MobiDB-lite"/>
    </source>
</evidence>
<comment type="similarity">
    <text evidence="1">Belongs to the ABC transporter superfamily.</text>
</comment>
<dbReference type="PANTHER" id="PTHR46743">
    <property type="entry name" value="TEICHOIC ACIDS EXPORT ATP-BINDING PROTEIN TAGH"/>
    <property type="match status" value="1"/>
</dbReference>
<feature type="domain" description="ABC transporter" evidence="6">
    <location>
        <begin position="40"/>
        <end position="261"/>
    </location>
</feature>
<dbReference type="AlphaFoldDB" id="A0A399RPB9"/>
<gene>
    <name evidence="7" type="ORF">D1222_08035</name>
</gene>